<evidence type="ECO:0000313" key="7">
    <source>
        <dbReference type="Proteomes" id="UP000001213"/>
    </source>
</evidence>
<dbReference type="GO" id="GO:0000155">
    <property type="term" value="F:phosphorelay sensor kinase activity"/>
    <property type="evidence" value="ECO:0007669"/>
    <property type="project" value="InterPro"/>
</dbReference>
<dbReference type="KEGG" id="tpr:Tpau_4147"/>
<dbReference type="InterPro" id="IPR036890">
    <property type="entry name" value="HATPase_C_sf"/>
</dbReference>
<dbReference type="Pfam" id="PF02518">
    <property type="entry name" value="HATPase_c"/>
    <property type="match status" value="1"/>
</dbReference>
<dbReference type="GO" id="GO:0016020">
    <property type="term" value="C:membrane"/>
    <property type="evidence" value="ECO:0007669"/>
    <property type="project" value="InterPro"/>
</dbReference>
<protein>
    <submittedName>
        <fullName evidence="6">GAF sensor signal transduction histidine kinase</fullName>
    </submittedName>
</protein>
<feature type="domain" description="Histidine kinase/HSP90-like ATPase" evidence="5">
    <location>
        <begin position="287"/>
        <end position="381"/>
    </location>
</feature>
<dbReference type="InterPro" id="IPR003594">
    <property type="entry name" value="HATPase_dom"/>
</dbReference>
<keyword evidence="3" id="KW-0902">Two-component regulatory system</keyword>
<dbReference type="RefSeq" id="WP_013128705.1">
    <property type="nucleotide sequence ID" value="NC_014158.1"/>
</dbReference>
<evidence type="ECO:0000256" key="1">
    <source>
        <dbReference type="ARBA" id="ARBA00022679"/>
    </source>
</evidence>
<dbReference type="SUPFAM" id="SSF55874">
    <property type="entry name" value="ATPase domain of HSP90 chaperone/DNA topoisomerase II/histidine kinase"/>
    <property type="match status" value="1"/>
</dbReference>
<gene>
    <name evidence="6" type="ordered locus">Tpau_4147</name>
</gene>
<dbReference type="GO" id="GO:0046983">
    <property type="term" value="F:protein dimerization activity"/>
    <property type="evidence" value="ECO:0007669"/>
    <property type="project" value="InterPro"/>
</dbReference>
<dbReference type="InterPro" id="IPR003018">
    <property type="entry name" value="GAF"/>
</dbReference>
<dbReference type="PANTHER" id="PTHR24421">
    <property type="entry name" value="NITRATE/NITRITE SENSOR PROTEIN NARX-RELATED"/>
    <property type="match status" value="1"/>
</dbReference>
<evidence type="ECO:0000259" key="5">
    <source>
        <dbReference type="SMART" id="SM00387"/>
    </source>
</evidence>
<keyword evidence="2 6" id="KW-0418">Kinase</keyword>
<evidence type="ECO:0000256" key="2">
    <source>
        <dbReference type="ARBA" id="ARBA00022777"/>
    </source>
</evidence>
<evidence type="ECO:0000256" key="3">
    <source>
        <dbReference type="ARBA" id="ARBA00023012"/>
    </source>
</evidence>
<evidence type="ECO:0000259" key="4">
    <source>
        <dbReference type="SMART" id="SM00065"/>
    </source>
</evidence>
<feature type="domain" description="GAF" evidence="4">
    <location>
        <begin position="25"/>
        <end position="172"/>
    </location>
</feature>
<dbReference type="Pfam" id="PF07730">
    <property type="entry name" value="HisKA_3"/>
    <property type="match status" value="1"/>
</dbReference>
<reference evidence="6 7" key="2">
    <citation type="journal article" date="2011" name="Stand. Genomic Sci.">
        <title>Complete genome sequence of Tsukamurella paurometabola type strain (no. 33).</title>
        <authorList>
            <person name="Munk A.C."/>
            <person name="Lapidus A."/>
            <person name="Lucas S."/>
            <person name="Nolan M."/>
            <person name="Tice H."/>
            <person name="Cheng J.F."/>
            <person name="Del Rio T.G."/>
            <person name="Goodwin L."/>
            <person name="Pitluck S."/>
            <person name="Liolios K."/>
            <person name="Huntemann M."/>
            <person name="Ivanova N."/>
            <person name="Mavromatis K."/>
            <person name="Mikhailova N."/>
            <person name="Pati A."/>
            <person name="Chen A."/>
            <person name="Palaniappan K."/>
            <person name="Tapia R."/>
            <person name="Han C."/>
            <person name="Land M."/>
            <person name="Hauser L."/>
            <person name="Chang Y.J."/>
            <person name="Jeffries C.D."/>
            <person name="Brettin T."/>
            <person name="Yasawong M."/>
            <person name="Brambilla E.M."/>
            <person name="Rohde M."/>
            <person name="Sikorski J."/>
            <person name="Goker M."/>
            <person name="Detter J.C."/>
            <person name="Woyke T."/>
            <person name="Bristow J."/>
            <person name="Eisen J.A."/>
            <person name="Markowitz V."/>
            <person name="Hugenholtz P."/>
            <person name="Kyrpides N.C."/>
            <person name="Klenk H.P."/>
        </authorList>
    </citation>
    <scope>NUCLEOTIDE SEQUENCE [LARGE SCALE GENOMIC DNA]</scope>
    <source>
        <strain evidence="7">ATCC 8368 / DSM 20162 / CCUG 35730 / CIP 100753 / JCM 10117 / KCTC 9821 / NBRC 16120 / NCIMB 702349 / NCTC 13040</strain>
    </source>
</reference>
<sequence>MTGQSDRAGLQDILSAVLAVAQGLDLPSTLRRIVTSAMALVDARYGAVGVSNDDGSLQEFIYVGVDAETAARIGDPPCGRGVLGYLLRVNEPLRLDELSAHPASVGFPPNHPPMHTFLGAPIIVNDDLFGCIYLSEKADGRAFTADDAQAIEVFAAASAVAIDNAQMHTAALAQQERVGELQVIEERERIGRDLHDHVIQRIFAAGLGLQVARSAAADEPVRERLDAAIGELDRTIADIRSTIFELSDHGTELRARLVRATRSVAHGGELAMDIGFSGPVESAVSDDLGRDLEAVISESVSNAVRHSGGSRVAVTVVAGGESVAVEVADDGVGTPVDGRRSGLRNLATRAELRGGWFEVRPADPGAERPGTVLRWEVPRSG</sequence>
<dbReference type="eggNOG" id="COG4585">
    <property type="taxonomic scope" value="Bacteria"/>
</dbReference>
<dbReference type="AlphaFoldDB" id="D5UP07"/>
<evidence type="ECO:0000313" key="6">
    <source>
        <dbReference type="EMBL" id="ADG80716.1"/>
    </source>
</evidence>
<dbReference type="CDD" id="cd16917">
    <property type="entry name" value="HATPase_UhpB-NarQ-NarX-like"/>
    <property type="match status" value="1"/>
</dbReference>
<organism evidence="6 7">
    <name type="scientific">Tsukamurella paurometabola (strain ATCC 8368 / DSM 20162 / CCUG 35730 / CIP 100753 / JCM 10117 / KCTC 9821 / NBRC 16120 / NCIMB 702349 / NCTC 13040)</name>
    <name type="common">Corynebacterium paurometabolum</name>
    <dbReference type="NCBI Taxonomy" id="521096"/>
    <lineage>
        <taxon>Bacteria</taxon>
        <taxon>Bacillati</taxon>
        <taxon>Actinomycetota</taxon>
        <taxon>Actinomycetes</taxon>
        <taxon>Mycobacteriales</taxon>
        <taxon>Tsukamurellaceae</taxon>
        <taxon>Tsukamurella</taxon>
    </lineage>
</organism>
<keyword evidence="1" id="KW-0808">Transferase</keyword>
<dbReference type="eggNOG" id="COG2203">
    <property type="taxonomic scope" value="Bacteria"/>
</dbReference>
<dbReference type="STRING" id="521096.Tpau_4147"/>
<dbReference type="Pfam" id="PF13185">
    <property type="entry name" value="GAF_2"/>
    <property type="match status" value="1"/>
</dbReference>
<dbReference type="InterPro" id="IPR029016">
    <property type="entry name" value="GAF-like_dom_sf"/>
</dbReference>
<dbReference type="InterPro" id="IPR050482">
    <property type="entry name" value="Sensor_HK_TwoCompSys"/>
</dbReference>
<dbReference type="InterPro" id="IPR011712">
    <property type="entry name" value="Sig_transdc_His_kin_sub3_dim/P"/>
</dbReference>
<dbReference type="Gene3D" id="3.30.565.10">
    <property type="entry name" value="Histidine kinase-like ATPase, C-terminal domain"/>
    <property type="match status" value="1"/>
</dbReference>
<dbReference type="SMART" id="SM00065">
    <property type="entry name" value="GAF"/>
    <property type="match status" value="1"/>
</dbReference>
<dbReference type="SMART" id="SM00387">
    <property type="entry name" value="HATPase_c"/>
    <property type="match status" value="1"/>
</dbReference>
<dbReference type="EMBL" id="CP001966">
    <property type="protein sequence ID" value="ADG80716.1"/>
    <property type="molecule type" value="Genomic_DNA"/>
</dbReference>
<proteinExistence type="predicted"/>
<dbReference type="Gene3D" id="1.20.5.1930">
    <property type="match status" value="1"/>
</dbReference>
<dbReference type="SUPFAM" id="SSF55781">
    <property type="entry name" value="GAF domain-like"/>
    <property type="match status" value="1"/>
</dbReference>
<dbReference type="HOGENOM" id="CLU_000445_20_13_11"/>
<reference evidence="7" key="1">
    <citation type="submission" date="2010-03" db="EMBL/GenBank/DDBJ databases">
        <title>The complete chromosome of Tsukamurella paurometabola DSM 20162.</title>
        <authorList>
            <consortium name="US DOE Joint Genome Institute (JGI-PGF)"/>
            <person name="Lucas S."/>
            <person name="Copeland A."/>
            <person name="Lapidus A."/>
            <person name="Glavina del Rio T."/>
            <person name="Dalin E."/>
            <person name="Tice H."/>
            <person name="Bruce D."/>
            <person name="Goodwin L."/>
            <person name="Pitluck S."/>
            <person name="Kyrpides N."/>
            <person name="Mavromatis K."/>
            <person name="Ivanova N."/>
            <person name="Mikhailova N."/>
            <person name="Munk A.C."/>
            <person name="Brettin T."/>
            <person name="Detter J.C."/>
            <person name="Tapia R."/>
            <person name="Han C."/>
            <person name="Larimer F."/>
            <person name="Land M."/>
            <person name="Hauser L."/>
            <person name="Markowitz V."/>
            <person name="Cheng J.-F."/>
            <person name="Hugenholtz P."/>
            <person name="Woyke T."/>
            <person name="Wu D."/>
            <person name="Jando M."/>
            <person name="Brambilla E."/>
            <person name="Klenk H.-P."/>
            <person name="Eisen J.A."/>
        </authorList>
    </citation>
    <scope>NUCLEOTIDE SEQUENCE [LARGE SCALE GENOMIC DNA]</scope>
    <source>
        <strain evidence="7">ATCC 8368 / DSM 20162 / CCUG 35730 / CIP 100753 / JCM 10117 / KCTC 9821 / NBRC 16120 / NCIMB 702349 / NCTC 13040</strain>
    </source>
</reference>
<accession>D5UP07</accession>
<keyword evidence="7" id="KW-1185">Reference proteome</keyword>
<name>D5UP07_TSUPD</name>
<dbReference type="Proteomes" id="UP000001213">
    <property type="component" value="Chromosome"/>
</dbReference>
<dbReference type="PANTHER" id="PTHR24421:SF56">
    <property type="entry name" value="OXYGEN SENSOR HISTIDINE KINASE RESPONSE REGULATOR DOST"/>
    <property type="match status" value="1"/>
</dbReference>
<dbReference type="Gene3D" id="3.30.450.40">
    <property type="match status" value="1"/>
</dbReference>